<name>A0A1Y6D1N5_9GAMM</name>
<sequence>MGSTSLFSRMAAKPAPEQEFPVRPAPFFARPLLLALAIPLAACSIMAVNQARETEQLLAAAGFRVKLADTPDKLAHVEALTQLKLVPHSQEGKTYYVYADATRCHCMYWGDESAYQTYQQLALSKEIAEDQRMAAQMNEDAALNWGMWGPGPWWVY</sequence>
<proteinExistence type="predicted"/>
<dbReference type="Proteomes" id="UP000192923">
    <property type="component" value="Unassembled WGS sequence"/>
</dbReference>
<evidence type="ECO:0000313" key="2">
    <source>
        <dbReference type="Proteomes" id="UP000192923"/>
    </source>
</evidence>
<organism evidence="1 2">
    <name type="scientific">Methylomagnum ishizawai</name>
    <dbReference type="NCBI Taxonomy" id="1760988"/>
    <lineage>
        <taxon>Bacteria</taxon>
        <taxon>Pseudomonadati</taxon>
        <taxon>Pseudomonadota</taxon>
        <taxon>Gammaproteobacteria</taxon>
        <taxon>Methylococcales</taxon>
        <taxon>Methylococcaceae</taxon>
        <taxon>Methylomagnum</taxon>
    </lineage>
</organism>
<gene>
    <name evidence="1" type="ORF">SAMN02949497_2096</name>
</gene>
<protein>
    <submittedName>
        <fullName evidence="1">Uncharacterized protein</fullName>
    </submittedName>
</protein>
<accession>A0A1Y6D1N5</accession>
<keyword evidence="2" id="KW-1185">Reference proteome</keyword>
<evidence type="ECO:0000313" key="1">
    <source>
        <dbReference type="EMBL" id="SMF94763.1"/>
    </source>
</evidence>
<dbReference type="AlphaFoldDB" id="A0A1Y6D1N5"/>
<dbReference type="STRING" id="1760988.SAMN02949497_2096"/>
<dbReference type="EMBL" id="FXAM01000001">
    <property type="protein sequence ID" value="SMF94763.1"/>
    <property type="molecule type" value="Genomic_DNA"/>
</dbReference>
<reference evidence="1 2" key="1">
    <citation type="submission" date="2016-12" db="EMBL/GenBank/DDBJ databases">
        <authorList>
            <person name="Song W.-J."/>
            <person name="Kurnit D.M."/>
        </authorList>
    </citation>
    <scope>NUCLEOTIDE SEQUENCE [LARGE SCALE GENOMIC DNA]</scope>
    <source>
        <strain evidence="1 2">175</strain>
    </source>
</reference>